<dbReference type="PROSITE" id="PS50850">
    <property type="entry name" value="MFS"/>
    <property type="match status" value="1"/>
</dbReference>
<dbReference type="InterPro" id="IPR044777">
    <property type="entry name" value="SLC17A9-like"/>
</dbReference>
<dbReference type="AlphaFoldDB" id="A0A7J7LG39"/>
<dbReference type="CDD" id="cd17380">
    <property type="entry name" value="MFS_SLC17A9_like"/>
    <property type="match status" value="1"/>
</dbReference>
<comment type="similarity">
    <text evidence="6">Belongs to the major facilitator superfamily. Sodium/anion cotransporter (TC 2.A.1.14) family.</text>
</comment>
<reference evidence="9 10" key="1">
    <citation type="journal article" date="2020" name="IScience">
        <title>Genome Sequencing of the Endangered Kingdonia uniflora (Circaeasteraceae, Ranunculales) Reveals Potential Mechanisms of Evolutionary Specialization.</title>
        <authorList>
            <person name="Sun Y."/>
            <person name="Deng T."/>
            <person name="Zhang A."/>
            <person name="Moore M.J."/>
            <person name="Landis J.B."/>
            <person name="Lin N."/>
            <person name="Zhang H."/>
            <person name="Zhang X."/>
            <person name="Huang J."/>
            <person name="Zhang X."/>
            <person name="Sun H."/>
            <person name="Wang H."/>
        </authorList>
    </citation>
    <scope>NUCLEOTIDE SEQUENCE [LARGE SCALE GENOMIC DNA]</scope>
    <source>
        <strain evidence="9">TB1705</strain>
        <tissue evidence="9">Leaf</tissue>
    </source>
</reference>
<evidence type="ECO:0000256" key="6">
    <source>
        <dbReference type="ARBA" id="ARBA00024362"/>
    </source>
</evidence>
<dbReference type="EMBL" id="JACGCM010002300">
    <property type="protein sequence ID" value="KAF6141605.1"/>
    <property type="molecule type" value="Genomic_DNA"/>
</dbReference>
<keyword evidence="2 7" id="KW-0812">Transmembrane</keyword>
<evidence type="ECO:0000256" key="3">
    <source>
        <dbReference type="ARBA" id="ARBA00022729"/>
    </source>
</evidence>
<feature type="transmembrane region" description="Helical" evidence="7">
    <location>
        <begin position="232"/>
        <end position="259"/>
    </location>
</feature>
<evidence type="ECO:0000256" key="1">
    <source>
        <dbReference type="ARBA" id="ARBA00004127"/>
    </source>
</evidence>
<feature type="transmembrane region" description="Helical" evidence="7">
    <location>
        <begin position="75"/>
        <end position="92"/>
    </location>
</feature>
<evidence type="ECO:0000256" key="4">
    <source>
        <dbReference type="ARBA" id="ARBA00022989"/>
    </source>
</evidence>
<feature type="transmembrane region" description="Helical" evidence="7">
    <location>
        <begin position="279"/>
        <end position="301"/>
    </location>
</feature>
<evidence type="ECO:0000259" key="8">
    <source>
        <dbReference type="PROSITE" id="PS50850"/>
    </source>
</evidence>
<comment type="caution">
    <text evidence="9">The sequence shown here is derived from an EMBL/GenBank/DDBJ whole genome shotgun (WGS) entry which is preliminary data.</text>
</comment>
<dbReference type="InterPro" id="IPR050382">
    <property type="entry name" value="MFS_Na/Anion_cotransporter"/>
</dbReference>
<dbReference type="GO" id="GO:0005315">
    <property type="term" value="F:phosphate transmembrane transporter activity"/>
    <property type="evidence" value="ECO:0007669"/>
    <property type="project" value="UniProtKB-ARBA"/>
</dbReference>
<keyword evidence="10" id="KW-1185">Reference proteome</keyword>
<dbReference type="OrthoDB" id="2985014at2759"/>
<keyword evidence="3" id="KW-0732">Signal</keyword>
<dbReference type="PANTHER" id="PTHR11662">
    <property type="entry name" value="SOLUTE CARRIER FAMILY 17"/>
    <property type="match status" value="1"/>
</dbReference>
<evidence type="ECO:0000256" key="2">
    <source>
        <dbReference type="ARBA" id="ARBA00022692"/>
    </source>
</evidence>
<feature type="transmembrane region" description="Helical" evidence="7">
    <location>
        <begin position="337"/>
        <end position="358"/>
    </location>
</feature>
<feature type="domain" description="Major facilitator superfamily (MFS) profile" evidence="8">
    <location>
        <begin position="1"/>
        <end position="436"/>
    </location>
</feature>
<gene>
    <name evidence="9" type="ORF">GIB67_001157</name>
</gene>
<evidence type="ECO:0000313" key="9">
    <source>
        <dbReference type="EMBL" id="KAF6141605.1"/>
    </source>
</evidence>
<evidence type="ECO:0000313" key="10">
    <source>
        <dbReference type="Proteomes" id="UP000541444"/>
    </source>
</evidence>
<accession>A0A7J7LG39</accession>
<dbReference type="GO" id="GO:0012505">
    <property type="term" value="C:endomembrane system"/>
    <property type="evidence" value="ECO:0007669"/>
    <property type="project" value="UniProtKB-SubCell"/>
</dbReference>
<feature type="transmembrane region" description="Helical" evidence="7">
    <location>
        <begin position="98"/>
        <end position="122"/>
    </location>
</feature>
<feature type="transmembrane region" description="Helical" evidence="7">
    <location>
        <begin position="414"/>
        <end position="431"/>
    </location>
</feature>
<keyword evidence="5 7" id="KW-0472">Membrane</keyword>
<proteinExistence type="inferred from homology"/>
<dbReference type="Pfam" id="PF07690">
    <property type="entry name" value="MFS_1"/>
    <property type="match status" value="1"/>
</dbReference>
<dbReference type="InterPro" id="IPR020846">
    <property type="entry name" value="MFS_dom"/>
</dbReference>
<organism evidence="9 10">
    <name type="scientific">Kingdonia uniflora</name>
    <dbReference type="NCBI Taxonomy" id="39325"/>
    <lineage>
        <taxon>Eukaryota</taxon>
        <taxon>Viridiplantae</taxon>
        <taxon>Streptophyta</taxon>
        <taxon>Embryophyta</taxon>
        <taxon>Tracheophyta</taxon>
        <taxon>Spermatophyta</taxon>
        <taxon>Magnoliopsida</taxon>
        <taxon>Ranunculales</taxon>
        <taxon>Circaeasteraceae</taxon>
        <taxon>Kingdonia</taxon>
    </lineage>
</organism>
<dbReference type="SUPFAM" id="SSF103473">
    <property type="entry name" value="MFS general substrate transporter"/>
    <property type="match status" value="1"/>
</dbReference>
<keyword evidence="4 7" id="KW-1133">Transmembrane helix</keyword>
<sequence>MVLPKRYIIVLLTFICTSVCYIERVGFSIAYTLASDAAGLNQSSKGIILSTFYYGYVCSQIPGGWASQKIGGRRVLLLSFILWSLTCALVPLDPDKVTILVLARLLIGVAQGFIFPSIHTVLAQWVPPHERSRSVSLTTSGMYLGAAAGMLVLPSLVKFKGPRSVFLAEAALGAMWSLLWFKYASDPPRSDHPKAAAAGFGESLLPTKGGEGLRKTKLENSKNAVNVPWKRILLSLPVWAIVVNNFTFHYALYVLMSWLPTYFEQGLGLSLQEMGSSKMLPYLNMFVFSNIGGVAADYLITRRIMSVTKTRKFLNTIGFIAASIALMALPFFRSSSGAVFCSSVALGFLALGRAGFAVNHMDIAPRYAGIVMGVSNTAGTLAGIVGVALTGQLLEAAKSAHSDLSSPESWKSVFFIPGYLCMFSSVVFLLFSTGERVFD</sequence>
<feature type="transmembrane region" description="Helical" evidence="7">
    <location>
        <begin position="134"/>
        <end position="153"/>
    </location>
</feature>
<feature type="transmembrane region" description="Helical" evidence="7">
    <location>
        <begin position="7"/>
        <end position="34"/>
    </location>
</feature>
<feature type="transmembrane region" description="Helical" evidence="7">
    <location>
        <begin position="313"/>
        <end position="331"/>
    </location>
</feature>
<dbReference type="InterPro" id="IPR011701">
    <property type="entry name" value="MFS"/>
</dbReference>
<protein>
    <recommendedName>
        <fullName evidence="8">Major facilitator superfamily (MFS) profile domain-containing protein</fullName>
    </recommendedName>
</protein>
<dbReference type="PANTHER" id="PTHR11662:SF282">
    <property type="entry name" value="ANION TRANSPORTER 5-RELATED"/>
    <property type="match status" value="1"/>
</dbReference>
<dbReference type="Proteomes" id="UP000541444">
    <property type="component" value="Unassembled WGS sequence"/>
</dbReference>
<evidence type="ECO:0000256" key="7">
    <source>
        <dbReference type="SAM" id="Phobius"/>
    </source>
</evidence>
<dbReference type="FunFam" id="1.20.1250.20:FF:000199">
    <property type="entry name" value="Probable anion transporter 7"/>
    <property type="match status" value="1"/>
</dbReference>
<comment type="subcellular location">
    <subcellularLocation>
        <location evidence="1">Endomembrane system</location>
        <topology evidence="1">Multi-pass membrane protein</topology>
    </subcellularLocation>
</comment>
<dbReference type="Gene3D" id="1.20.1250.20">
    <property type="entry name" value="MFS general substrate transporter like domains"/>
    <property type="match status" value="2"/>
</dbReference>
<name>A0A7J7LG39_9MAGN</name>
<evidence type="ECO:0000256" key="5">
    <source>
        <dbReference type="ARBA" id="ARBA00023136"/>
    </source>
</evidence>
<feature type="transmembrane region" description="Helical" evidence="7">
    <location>
        <begin position="370"/>
        <end position="394"/>
    </location>
</feature>
<dbReference type="FunFam" id="1.20.1250.20:FF:000220">
    <property type="entry name" value="Probable anion transporter 7"/>
    <property type="match status" value="1"/>
</dbReference>
<dbReference type="InterPro" id="IPR036259">
    <property type="entry name" value="MFS_trans_sf"/>
</dbReference>